<dbReference type="AlphaFoldDB" id="A0A2X2L2S4"/>
<accession>A0A2X2L2S4</accession>
<reference evidence="1 2" key="1">
    <citation type="submission" date="2018-06" db="EMBL/GenBank/DDBJ databases">
        <authorList>
            <consortium name="Pathogen Informatics"/>
            <person name="Doyle S."/>
        </authorList>
    </citation>
    <scope>NUCLEOTIDE SEQUENCE [LARGE SCALE GENOMIC DNA]</scope>
    <source>
        <strain evidence="1 2">NCTC11343</strain>
    </source>
</reference>
<protein>
    <recommendedName>
        <fullName evidence="3">RiboL-PSP-HEPN domain-containing protein</fullName>
    </recommendedName>
</protein>
<dbReference type="GeneID" id="97181834"/>
<sequence>MGYFSELMIERYNDYVTDALAEHWGIDYYELAKYEYDLIENQSKDGLITGFTVNFHRDVPKEFLTRIPGVDDRKVKVDASVIIDAEPYEYEFEAITETSKLLDNFEKEIVNLRRLNNLDLGNKDLEVILRRQVYIAAITTMETFLSETFVKVVTNSELFMEKFVRSHPAFKDRKFTLDQIYDKYNSIGDIAKKTMLETIYHDLVKVRMMYSTTLDITFPFIGDVMRCVKVRHDLVHRNGKSNEGDVHTIDKATVENTIKIVEKLVADLAETMGLFIMPF</sequence>
<gene>
    <name evidence="1" type="ORF">NCTC11343_00089</name>
</gene>
<evidence type="ECO:0000313" key="1">
    <source>
        <dbReference type="EMBL" id="SPZ83570.1"/>
    </source>
</evidence>
<name>A0A2X2L2S4_SPHMU</name>
<proteinExistence type="predicted"/>
<organism evidence="1 2">
    <name type="scientific">Sphingobacterium multivorum</name>
    <dbReference type="NCBI Taxonomy" id="28454"/>
    <lineage>
        <taxon>Bacteria</taxon>
        <taxon>Pseudomonadati</taxon>
        <taxon>Bacteroidota</taxon>
        <taxon>Sphingobacteriia</taxon>
        <taxon>Sphingobacteriales</taxon>
        <taxon>Sphingobacteriaceae</taxon>
        <taxon>Sphingobacterium</taxon>
    </lineage>
</organism>
<evidence type="ECO:0008006" key="3">
    <source>
        <dbReference type="Google" id="ProtNLM"/>
    </source>
</evidence>
<dbReference type="Proteomes" id="UP000251241">
    <property type="component" value="Unassembled WGS sequence"/>
</dbReference>
<evidence type="ECO:0000313" key="2">
    <source>
        <dbReference type="Proteomes" id="UP000251241"/>
    </source>
</evidence>
<dbReference type="EMBL" id="UAUU01000002">
    <property type="protein sequence ID" value="SPZ83570.1"/>
    <property type="molecule type" value="Genomic_DNA"/>
</dbReference>
<dbReference type="RefSeq" id="WP_112373487.1">
    <property type="nucleotide sequence ID" value="NZ_CP069793.1"/>
</dbReference>